<dbReference type="SUPFAM" id="SSF57667">
    <property type="entry name" value="beta-beta-alpha zinc fingers"/>
    <property type="match status" value="5"/>
</dbReference>
<dbReference type="PROSITE" id="PS00028">
    <property type="entry name" value="ZINC_FINGER_C2H2_1"/>
    <property type="match status" value="8"/>
</dbReference>
<reference evidence="16" key="1">
    <citation type="submission" date="2025-08" db="UniProtKB">
        <authorList>
            <consortium name="Ensembl"/>
        </authorList>
    </citation>
    <scope>IDENTIFICATION</scope>
</reference>
<evidence type="ECO:0000256" key="11">
    <source>
        <dbReference type="ARBA" id="ARBA00023242"/>
    </source>
</evidence>
<dbReference type="FunFam" id="3.30.160.60:FF:001102">
    <property type="entry name" value="Transcription factor IIIA"/>
    <property type="match status" value="1"/>
</dbReference>
<name>A0A8C6UAH5_9GOBI</name>
<dbReference type="FunFam" id="3.30.160.60:FF:000125">
    <property type="entry name" value="Putative zinc finger protein 143"/>
    <property type="match status" value="1"/>
</dbReference>
<feature type="domain" description="C2H2-type" evidence="15">
    <location>
        <begin position="132"/>
        <end position="158"/>
    </location>
</feature>
<evidence type="ECO:0000256" key="1">
    <source>
        <dbReference type="ARBA" id="ARBA00004123"/>
    </source>
</evidence>
<dbReference type="Gene3D" id="3.30.160.60">
    <property type="entry name" value="Classic Zinc Finger"/>
    <property type="match status" value="8"/>
</dbReference>
<evidence type="ECO:0000256" key="8">
    <source>
        <dbReference type="ARBA" id="ARBA00023015"/>
    </source>
</evidence>
<evidence type="ECO:0000313" key="16">
    <source>
        <dbReference type="Ensembl" id="ENSNMLP00000031578.1"/>
    </source>
</evidence>
<keyword evidence="10" id="KW-0804">Transcription</keyword>
<feature type="domain" description="C2H2-type" evidence="15">
    <location>
        <begin position="188"/>
        <end position="215"/>
    </location>
</feature>
<dbReference type="Pfam" id="PF00096">
    <property type="entry name" value="zf-C2H2"/>
    <property type="match status" value="4"/>
</dbReference>
<evidence type="ECO:0000256" key="2">
    <source>
        <dbReference type="ARBA" id="ARBA00022517"/>
    </source>
</evidence>
<keyword evidence="4" id="KW-0677">Repeat</keyword>
<dbReference type="GO" id="GO:0005634">
    <property type="term" value="C:nucleus"/>
    <property type="evidence" value="ECO:0007669"/>
    <property type="project" value="UniProtKB-SubCell"/>
</dbReference>
<organism evidence="16 17">
    <name type="scientific">Neogobius melanostomus</name>
    <name type="common">round goby</name>
    <dbReference type="NCBI Taxonomy" id="47308"/>
    <lineage>
        <taxon>Eukaryota</taxon>
        <taxon>Metazoa</taxon>
        <taxon>Chordata</taxon>
        <taxon>Craniata</taxon>
        <taxon>Vertebrata</taxon>
        <taxon>Euteleostomi</taxon>
        <taxon>Actinopterygii</taxon>
        <taxon>Neopterygii</taxon>
        <taxon>Teleostei</taxon>
        <taxon>Neoteleostei</taxon>
        <taxon>Acanthomorphata</taxon>
        <taxon>Gobiaria</taxon>
        <taxon>Gobiiformes</taxon>
        <taxon>Gobioidei</taxon>
        <taxon>Gobiidae</taxon>
        <taxon>Benthophilinae</taxon>
        <taxon>Neogobiini</taxon>
        <taxon>Neogobius</taxon>
    </lineage>
</organism>
<dbReference type="InterPro" id="IPR013087">
    <property type="entry name" value="Znf_C2H2_type"/>
</dbReference>
<keyword evidence="7" id="KW-0694">RNA-binding</keyword>
<keyword evidence="3" id="KW-0479">Metal-binding</keyword>
<evidence type="ECO:0000256" key="7">
    <source>
        <dbReference type="ARBA" id="ARBA00022884"/>
    </source>
</evidence>
<evidence type="ECO:0000313" key="17">
    <source>
        <dbReference type="Proteomes" id="UP000694523"/>
    </source>
</evidence>
<dbReference type="PANTHER" id="PTHR46179">
    <property type="entry name" value="ZINC FINGER PROTEIN"/>
    <property type="match status" value="1"/>
</dbReference>
<dbReference type="PANTHER" id="PTHR46179:SF1">
    <property type="entry name" value="TRANSCRIPTION FACTOR IIIA"/>
    <property type="match status" value="1"/>
</dbReference>
<dbReference type="AlphaFoldDB" id="A0A8C6UAH5"/>
<dbReference type="PROSITE" id="PS50157">
    <property type="entry name" value="ZINC_FINGER_C2H2_2"/>
    <property type="match status" value="8"/>
</dbReference>
<evidence type="ECO:0000256" key="12">
    <source>
        <dbReference type="ARBA" id="ARBA00040434"/>
    </source>
</evidence>
<dbReference type="Proteomes" id="UP000694523">
    <property type="component" value="Unplaced"/>
</dbReference>
<feature type="region of interest" description="Disordered" evidence="14">
    <location>
        <begin position="267"/>
        <end position="389"/>
    </location>
</feature>
<feature type="domain" description="C2H2-type" evidence="15">
    <location>
        <begin position="248"/>
        <end position="277"/>
    </location>
</feature>
<keyword evidence="2" id="KW-0690">Ribosome biogenesis</keyword>
<evidence type="ECO:0000256" key="9">
    <source>
        <dbReference type="ARBA" id="ARBA00023125"/>
    </source>
</evidence>
<dbReference type="InterPro" id="IPR036236">
    <property type="entry name" value="Znf_C2H2_sf"/>
</dbReference>
<dbReference type="SMART" id="SM00355">
    <property type="entry name" value="ZnF_C2H2"/>
    <property type="match status" value="9"/>
</dbReference>
<dbReference type="GO" id="GO:0003723">
    <property type="term" value="F:RNA binding"/>
    <property type="evidence" value="ECO:0007669"/>
    <property type="project" value="UniProtKB-KW"/>
</dbReference>
<evidence type="ECO:0000256" key="14">
    <source>
        <dbReference type="SAM" id="MobiDB-lite"/>
    </source>
</evidence>
<proteinExistence type="predicted"/>
<dbReference type="GO" id="GO:0008270">
    <property type="term" value="F:zinc ion binding"/>
    <property type="evidence" value="ECO:0007669"/>
    <property type="project" value="UniProtKB-KW"/>
</dbReference>
<evidence type="ECO:0000256" key="4">
    <source>
        <dbReference type="ARBA" id="ARBA00022737"/>
    </source>
</evidence>
<dbReference type="Pfam" id="PF22110">
    <property type="entry name" value="TFIIIA_zf-C2H2"/>
    <property type="match status" value="1"/>
</dbReference>
<dbReference type="GO" id="GO:0003677">
    <property type="term" value="F:DNA binding"/>
    <property type="evidence" value="ECO:0007669"/>
    <property type="project" value="UniProtKB-KW"/>
</dbReference>
<feature type="domain" description="C2H2-type" evidence="15">
    <location>
        <begin position="41"/>
        <end position="70"/>
    </location>
</feature>
<keyword evidence="17" id="KW-1185">Reference proteome</keyword>
<keyword evidence="11" id="KW-0539">Nucleus</keyword>
<accession>A0A8C6UAH5</accession>
<feature type="domain" description="C2H2-type" evidence="15">
    <location>
        <begin position="71"/>
        <end position="101"/>
    </location>
</feature>
<feature type="domain" description="C2H2-type" evidence="15">
    <location>
        <begin position="101"/>
        <end position="127"/>
    </location>
</feature>
<reference evidence="16" key="2">
    <citation type="submission" date="2025-09" db="UniProtKB">
        <authorList>
            <consortium name="Ensembl"/>
        </authorList>
    </citation>
    <scope>IDENTIFICATION</scope>
</reference>
<protein>
    <recommendedName>
        <fullName evidence="12">Transcription factor IIIA</fullName>
    </recommendedName>
</protein>
<feature type="domain" description="C2H2-type" evidence="15">
    <location>
        <begin position="217"/>
        <end position="247"/>
    </location>
</feature>
<sequence>MENRTVKHTRYFCSFQGCTAAYNKQWKLDAHVCKHTGVKPHTCGHQGCGKSFSSPYHLARHELIHTGDKPFPCTVEGCAEAFTTNSNRQRHISQLHGERKYVCTYGTCGLEFRKKGQLKFHMCEQHSTSLLYLCTFEGCAMRFRFPSILKRHEKVHRGYPCGEPGCAFTGKTWTDYLAHRREQHRTRHGCDQCTKTFSDQWKLRQHQRVHGETRSVLRCPREGCERTFTTSFNLQSHIGSFHEEQRPHTCPHPGCGRSFAMKQSLIRHGVIHDPERKKIRKTRRKRSMASRLSGLKDPKTSSRPSPDPNPPASSAAMGNPDLVQTPGPSKDREPVLILHPCADSDPVQHPGLVLHLRPDPPPGQTPAQREPGQSPGFSLNDDPAPDPVRDSVELVSLLQDTSLLCAANAETLEQISSGLTAPLTV</sequence>
<keyword evidence="8" id="KW-0805">Transcription regulation</keyword>
<dbReference type="Ensembl" id="ENSNMLT00000035194.1">
    <property type="protein sequence ID" value="ENSNMLP00000031578.1"/>
    <property type="gene ID" value="ENSNMLG00000019816.1"/>
</dbReference>
<feature type="domain" description="C2H2-type" evidence="15">
    <location>
        <begin position="11"/>
        <end position="40"/>
    </location>
</feature>
<dbReference type="GO" id="GO:0042254">
    <property type="term" value="P:ribosome biogenesis"/>
    <property type="evidence" value="ECO:0007669"/>
    <property type="project" value="UniProtKB-KW"/>
</dbReference>
<evidence type="ECO:0000256" key="10">
    <source>
        <dbReference type="ARBA" id="ARBA00023163"/>
    </source>
</evidence>
<feature type="compositionally biased region" description="Basic residues" evidence="14">
    <location>
        <begin position="277"/>
        <end position="288"/>
    </location>
</feature>
<comment type="subcellular location">
    <subcellularLocation>
        <location evidence="1">Nucleus</location>
    </subcellularLocation>
</comment>
<keyword evidence="6" id="KW-0862">Zinc</keyword>
<keyword evidence="5 13" id="KW-0863">Zinc-finger</keyword>
<evidence type="ECO:0000256" key="13">
    <source>
        <dbReference type="PROSITE-ProRule" id="PRU00042"/>
    </source>
</evidence>
<evidence type="ECO:0000259" key="15">
    <source>
        <dbReference type="PROSITE" id="PS50157"/>
    </source>
</evidence>
<keyword evidence="9" id="KW-0238">DNA-binding</keyword>
<evidence type="ECO:0000256" key="5">
    <source>
        <dbReference type="ARBA" id="ARBA00022771"/>
    </source>
</evidence>
<evidence type="ECO:0000256" key="3">
    <source>
        <dbReference type="ARBA" id="ARBA00022723"/>
    </source>
</evidence>
<dbReference type="InterPro" id="IPR054599">
    <property type="entry name" value="TFIIIA_Zfn-C2H2"/>
</dbReference>
<dbReference type="InterPro" id="IPR051061">
    <property type="entry name" value="Zinc_finger_trans_reg"/>
</dbReference>
<evidence type="ECO:0000256" key="6">
    <source>
        <dbReference type="ARBA" id="ARBA00022833"/>
    </source>
</evidence>